<dbReference type="InterPro" id="IPR013785">
    <property type="entry name" value="Aldolase_TIM"/>
</dbReference>
<dbReference type="GO" id="GO:0016051">
    <property type="term" value="P:carbohydrate biosynthetic process"/>
    <property type="evidence" value="ECO:0007669"/>
    <property type="project" value="InterPro"/>
</dbReference>
<dbReference type="Proteomes" id="UP000177011">
    <property type="component" value="Unassembled WGS sequence"/>
</dbReference>
<dbReference type="GO" id="GO:0047444">
    <property type="term" value="F:N-acylneuraminate-9-phosphate synthase activity"/>
    <property type="evidence" value="ECO:0007669"/>
    <property type="project" value="TreeGrafter"/>
</dbReference>
<evidence type="ECO:0000313" key="2">
    <source>
        <dbReference type="EMBL" id="OGM93696.1"/>
    </source>
</evidence>
<dbReference type="InterPro" id="IPR013132">
    <property type="entry name" value="PseI/NeuA/B-like_N"/>
</dbReference>
<dbReference type="PANTHER" id="PTHR42966:SF1">
    <property type="entry name" value="SIALIC ACID SYNTHASE"/>
    <property type="match status" value="1"/>
</dbReference>
<dbReference type="Pfam" id="PF03102">
    <property type="entry name" value="NeuB"/>
    <property type="match status" value="1"/>
</dbReference>
<dbReference type="EMBL" id="MGIS01000008">
    <property type="protein sequence ID" value="OGM93696.1"/>
    <property type="molecule type" value="Genomic_DNA"/>
</dbReference>
<evidence type="ECO:0000313" key="3">
    <source>
        <dbReference type="Proteomes" id="UP000177011"/>
    </source>
</evidence>
<dbReference type="PANTHER" id="PTHR42966">
    <property type="entry name" value="N-ACETYLNEURAMINATE SYNTHASE"/>
    <property type="match status" value="1"/>
</dbReference>
<accession>A0A1F8DYW4</accession>
<comment type="caution">
    <text evidence="2">The sequence shown here is derived from an EMBL/GenBank/DDBJ whole genome shotgun (WGS) entry which is preliminary data.</text>
</comment>
<evidence type="ECO:0000259" key="1">
    <source>
        <dbReference type="Pfam" id="PF03102"/>
    </source>
</evidence>
<protein>
    <recommendedName>
        <fullName evidence="1">PseI/NeuA/B-like domain-containing protein</fullName>
    </recommendedName>
</protein>
<dbReference type="InterPro" id="IPR051690">
    <property type="entry name" value="PseI-like"/>
</dbReference>
<dbReference type="Gene3D" id="3.90.1210.10">
    <property type="entry name" value="Antifreeze-like/N-acetylneuraminic acid synthase C-terminal domain"/>
    <property type="match status" value="1"/>
</dbReference>
<name>A0A1F8DYW4_9BACT</name>
<gene>
    <name evidence="2" type="ORF">A2935_01590</name>
</gene>
<reference evidence="2 3" key="1">
    <citation type="journal article" date="2016" name="Nat. Commun.">
        <title>Thousands of microbial genomes shed light on interconnected biogeochemical processes in an aquifer system.</title>
        <authorList>
            <person name="Anantharaman K."/>
            <person name="Brown C.T."/>
            <person name="Hug L.A."/>
            <person name="Sharon I."/>
            <person name="Castelle C.J."/>
            <person name="Probst A.J."/>
            <person name="Thomas B.C."/>
            <person name="Singh A."/>
            <person name="Wilkins M.J."/>
            <person name="Karaoz U."/>
            <person name="Brodie E.L."/>
            <person name="Williams K.H."/>
            <person name="Hubbard S.S."/>
            <person name="Banfield J.F."/>
        </authorList>
    </citation>
    <scope>NUCLEOTIDE SEQUENCE [LARGE SCALE GENOMIC DNA]</scope>
</reference>
<organism evidence="2 3">
    <name type="scientific">Candidatus Wolfebacteria bacterium RIFCSPLOWO2_01_FULL_47_17b</name>
    <dbReference type="NCBI Taxonomy" id="1802558"/>
    <lineage>
        <taxon>Bacteria</taxon>
        <taxon>Candidatus Wolfeibacteriota</taxon>
    </lineage>
</organism>
<feature type="domain" description="PseI/NeuA/B-like" evidence="1">
    <location>
        <begin position="33"/>
        <end position="265"/>
    </location>
</feature>
<dbReference type="AlphaFoldDB" id="A0A1F8DYW4"/>
<proteinExistence type="predicted"/>
<sequence length="336" mass="38486">MTEKFNFKDLFIFEIANNHQGVFDHGLRIIREMIGVARKTGVRAAIKLQFRDLDTLVHPKHRRDSDDRFIRRFQSTKLRDEHFKEYVREIQHAGLLTMCTPFDEPSVQSIQKMGIEVMKVASSSSNDWPLLEEIAKTKKPVVCSTGALTFEKIDKVVDFFTKRNVDFALLHCVSIYPTPNHLLSLNQIELMRKRYPNITIGFSTHEDPRNPHVIRTAYGKGARLFEKHVGIDAPAIALNAYSATPEQVEVWINAWKEAKEASGSEEPRVIPPEEVRDARSFMRGVYVSRDVKKGDVISRKDVFFSIPVLEGQLTSGQWTEGMIAEKDFTKEDPIIV</sequence>
<dbReference type="SUPFAM" id="SSF51569">
    <property type="entry name" value="Aldolase"/>
    <property type="match status" value="1"/>
</dbReference>
<dbReference type="Gene3D" id="3.20.20.70">
    <property type="entry name" value="Aldolase class I"/>
    <property type="match status" value="1"/>
</dbReference>